<dbReference type="InterPro" id="IPR005855">
    <property type="entry name" value="GFAT"/>
</dbReference>
<evidence type="ECO:0000256" key="2">
    <source>
        <dbReference type="ARBA" id="ARBA00012916"/>
    </source>
</evidence>
<gene>
    <name evidence="11" type="primary">glmS1</name>
    <name evidence="11" type="ordered locus">Ngar_c21900</name>
</gene>
<keyword evidence="6" id="KW-0677">Repeat</keyword>
<comment type="catalytic activity">
    <reaction evidence="1">
        <text>D-fructose 6-phosphate + L-glutamine = D-glucosamine 6-phosphate + L-glutamate</text>
        <dbReference type="Rhea" id="RHEA:13237"/>
        <dbReference type="ChEBI" id="CHEBI:29985"/>
        <dbReference type="ChEBI" id="CHEBI:58359"/>
        <dbReference type="ChEBI" id="CHEBI:58725"/>
        <dbReference type="ChEBI" id="CHEBI:61527"/>
        <dbReference type="EC" id="2.6.1.16"/>
    </reaction>
</comment>
<dbReference type="FunFam" id="3.40.50.10490:FF:000002">
    <property type="entry name" value="Glutamine--fructose-6-phosphate aminotransferase [isomerizing]"/>
    <property type="match status" value="1"/>
</dbReference>
<dbReference type="Pfam" id="PF01380">
    <property type="entry name" value="SIS"/>
    <property type="match status" value="2"/>
</dbReference>
<evidence type="ECO:0000256" key="5">
    <source>
        <dbReference type="ARBA" id="ARBA00022679"/>
    </source>
</evidence>
<dbReference type="HOGENOM" id="CLU_012520_7_0_2"/>
<dbReference type="SUPFAM" id="SSF53697">
    <property type="entry name" value="SIS domain"/>
    <property type="match status" value="1"/>
</dbReference>
<dbReference type="RefSeq" id="WP_015019655.1">
    <property type="nucleotide sequence ID" value="NC_018719.1"/>
</dbReference>
<reference evidence="11 12" key="1">
    <citation type="journal article" date="2012" name="Environ. Microbiol.">
        <title>The genome of the ammonia-oxidizing Candidatus Nitrososphaera gargensis: insights into metabolic versatility and environmental adaptations.</title>
        <authorList>
            <person name="Spang A."/>
            <person name="Poehlein A."/>
            <person name="Offre P."/>
            <person name="Zumbragel S."/>
            <person name="Haider S."/>
            <person name="Rychlik N."/>
            <person name="Nowka B."/>
            <person name="Schmeisser C."/>
            <person name="Lebedeva E.V."/>
            <person name="Rattei T."/>
            <person name="Bohm C."/>
            <person name="Schmid M."/>
            <person name="Galushko A."/>
            <person name="Hatzenpichler R."/>
            <person name="Weinmaier T."/>
            <person name="Daniel R."/>
            <person name="Schleper C."/>
            <person name="Spieck E."/>
            <person name="Streit W."/>
            <person name="Wagner M."/>
        </authorList>
    </citation>
    <scope>NUCLEOTIDE SEQUENCE [LARGE SCALE GENOMIC DNA]</scope>
    <source>
        <strain evidence="12">Ga9.2</strain>
    </source>
</reference>
<evidence type="ECO:0000313" key="12">
    <source>
        <dbReference type="Proteomes" id="UP000008037"/>
    </source>
</evidence>
<sequence length="587" mass="64290">MCSIIGYKGKNAAAPILVDSLKRMEYRGYDSVGVATFDSGNILVRKGTGKVIEVNRNLNIDQMSGKIGIGHTRWATHGGVTDKNAHPHSACKNNIAVVHNGIIENYKELKQELIEVGHTFASETDSEVIAHLLEIHFSSGNNIKQAMIDTCKRLKGNYAFVAVFQDGTICGARYEEPLVIGVANDGYFVSSDVLGFLQYTDKAIFLENGDICIVDNSKLEIFDFEGRPIAHPITQVAWELGDIDKGKYAHYTLKEINDQRLTVVHAGRQDEATMEKFCNILASAKDIYITGSGTSYHSALIFKHMLARFGKIRAETVMSSESQYALASMDSNSVLVAISQSGETADVLDSVRLAKNQGANVLSIVNVTTSSLARASDAYLSTNCGPEIGVAATKSFTGQLALIYNVTDRLCKNCLETEKAEFAVAVENIIANQASIIKVAEQMKDASDIYLLGRSLHYPIALEGALKLKELAYVHAEGIAAGELKHGPLALMEKNTFVIMINPRDATFNDTISNAHEIKARGATVIGISDRKDDVYDYWIEIPHLKEEAYYPIVEVIPLQILAYQLALAKNADPDYPRNLAKSVTVR</sequence>
<feature type="domain" description="Glutamine amidotransferase type-2" evidence="9">
    <location>
        <begin position="2"/>
        <end position="217"/>
    </location>
</feature>
<dbReference type="FunCoup" id="K0IGY0">
    <property type="interactions" value="75"/>
</dbReference>
<dbReference type="GeneID" id="13796053"/>
<dbReference type="PROSITE" id="PS51278">
    <property type="entry name" value="GATASE_TYPE_2"/>
    <property type="match status" value="1"/>
</dbReference>
<protein>
    <recommendedName>
        <fullName evidence="3">Glutamine--fructose-6-phosphate aminotransferase [isomerizing]</fullName>
        <ecNumber evidence="2">2.6.1.16</ecNumber>
    </recommendedName>
</protein>
<dbReference type="EMBL" id="CP002408">
    <property type="protein sequence ID" value="AFU59120.1"/>
    <property type="molecule type" value="Genomic_DNA"/>
</dbReference>
<evidence type="ECO:0000256" key="1">
    <source>
        <dbReference type="ARBA" id="ARBA00001031"/>
    </source>
</evidence>
<dbReference type="NCBIfam" id="TIGR01135">
    <property type="entry name" value="glmS"/>
    <property type="match status" value="1"/>
</dbReference>
<dbReference type="GO" id="GO:0006002">
    <property type="term" value="P:fructose 6-phosphate metabolic process"/>
    <property type="evidence" value="ECO:0007669"/>
    <property type="project" value="TreeGrafter"/>
</dbReference>
<dbReference type="CDD" id="cd05008">
    <property type="entry name" value="SIS_GlmS_GlmD_1"/>
    <property type="match status" value="1"/>
</dbReference>
<dbReference type="CDD" id="cd00714">
    <property type="entry name" value="GFAT"/>
    <property type="match status" value="1"/>
</dbReference>
<keyword evidence="12" id="KW-1185">Reference proteome</keyword>
<dbReference type="InterPro" id="IPR001347">
    <property type="entry name" value="SIS_dom"/>
</dbReference>
<name>K0IGY0_NITGG</name>
<dbReference type="InterPro" id="IPR046348">
    <property type="entry name" value="SIS_dom_sf"/>
</dbReference>
<evidence type="ECO:0000256" key="6">
    <source>
        <dbReference type="ARBA" id="ARBA00022737"/>
    </source>
</evidence>
<dbReference type="GO" id="GO:0006487">
    <property type="term" value="P:protein N-linked glycosylation"/>
    <property type="evidence" value="ECO:0007669"/>
    <property type="project" value="TreeGrafter"/>
</dbReference>
<keyword evidence="5 11" id="KW-0808">Transferase</keyword>
<dbReference type="EC" id="2.6.1.16" evidence="2"/>
<keyword evidence="7" id="KW-0315">Glutamine amidotransferase</keyword>
<evidence type="ECO:0000259" key="9">
    <source>
        <dbReference type="PROSITE" id="PS51278"/>
    </source>
</evidence>
<evidence type="ECO:0000256" key="3">
    <source>
        <dbReference type="ARBA" id="ARBA00016090"/>
    </source>
</evidence>
<dbReference type="FunFam" id="3.60.20.10:FF:000006">
    <property type="entry name" value="Glutamine--fructose-6-phosphate aminotransferase [isomerizing]"/>
    <property type="match status" value="1"/>
</dbReference>
<dbReference type="PANTHER" id="PTHR10937:SF0">
    <property type="entry name" value="GLUTAMINE--FRUCTOSE-6-PHOSPHATE TRANSAMINASE (ISOMERIZING)"/>
    <property type="match status" value="1"/>
</dbReference>
<evidence type="ECO:0000256" key="8">
    <source>
        <dbReference type="ARBA" id="ARBA00055466"/>
    </source>
</evidence>
<dbReference type="Proteomes" id="UP000008037">
    <property type="component" value="Chromosome"/>
</dbReference>
<evidence type="ECO:0000259" key="10">
    <source>
        <dbReference type="PROSITE" id="PS51464"/>
    </source>
</evidence>
<feature type="domain" description="SIS" evidence="10">
    <location>
        <begin position="277"/>
        <end position="416"/>
    </location>
</feature>
<accession>K0IGY0</accession>
<dbReference type="NCBIfam" id="NF001484">
    <property type="entry name" value="PRK00331.1"/>
    <property type="match status" value="1"/>
</dbReference>
<dbReference type="PROSITE" id="PS51464">
    <property type="entry name" value="SIS"/>
    <property type="match status" value="2"/>
</dbReference>
<evidence type="ECO:0000313" key="11">
    <source>
        <dbReference type="EMBL" id="AFU59120.1"/>
    </source>
</evidence>
<dbReference type="GO" id="GO:0006047">
    <property type="term" value="P:UDP-N-acetylglucosamine metabolic process"/>
    <property type="evidence" value="ECO:0007669"/>
    <property type="project" value="TreeGrafter"/>
</dbReference>
<evidence type="ECO:0000256" key="7">
    <source>
        <dbReference type="ARBA" id="ARBA00022962"/>
    </source>
</evidence>
<dbReference type="Gene3D" id="3.60.20.10">
    <property type="entry name" value="Glutamine Phosphoribosylpyrophosphate, subunit 1, domain 1"/>
    <property type="match status" value="1"/>
</dbReference>
<dbReference type="AlphaFoldDB" id="K0IGY0"/>
<comment type="function">
    <text evidence="8">Catalyzes the first step in hexosamine metabolism, converting fructose-6P into glucosamine-6P using glutamine as a nitrogen source.</text>
</comment>
<dbReference type="InterPro" id="IPR017932">
    <property type="entry name" value="GATase_2_dom"/>
</dbReference>
<feature type="domain" description="SIS" evidence="10">
    <location>
        <begin position="439"/>
        <end position="577"/>
    </location>
</feature>
<dbReference type="PATRIC" id="fig|1237085.11.peg.2169"/>
<dbReference type="GO" id="GO:0046349">
    <property type="term" value="P:amino sugar biosynthetic process"/>
    <property type="evidence" value="ECO:0007669"/>
    <property type="project" value="UniProtKB-ARBA"/>
</dbReference>
<dbReference type="PANTHER" id="PTHR10937">
    <property type="entry name" value="GLUCOSAMINE--FRUCTOSE-6-PHOSPHATE AMINOTRANSFERASE, ISOMERIZING"/>
    <property type="match status" value="1"/>
</dbReference>
<dbReference type="GO" id="GO:0097367">
    <property type="term" value="F:carbohydrate derivative binding"/>
    <property type="evidence" value="ECO:0007669"/>
    <property type="project" value="InterPro"/>
</dbReference>
<dbReference type="GO" id="GO:0004360">
    <property type="term" value="F:glutamine-fructose-6-phosphate transaminase (isomerizing) activity"/>
    <property type="evidence" value="ECO:0007669"/>
    <property type="project" value="UniProtKB-EC"/>
</dbReference>
<dbReference type="InParanoid" id="K0IGY0"/>
<dbReference type="InterPro" id="IPR029055">
    <property type="entry name" value="Ntn_hydrolases_N"/>
</dbReference>
<proteinExistence type="predicted"/>
<organism evidence="11 12">
    <name type="scientific">Nitrososphaera gargensis (strain Ga9.2)</name>
    <dbReference type="NCBI Taxonomy" id="1237085"/>
    <lineage>
        <taxon>Archaea</taxon>
        <taxon>Nitrososphaerota</taxon>
        <taxon>Nitrososphaeria</taxon>
        <taxon>Nitrososphaerales</taxon>
        <taxon>Nitrososphaeraceae</taxon>
        <taxon>Nitrososphaera</taxon>
    </lineage>
</organism>
<dbReference type="InterPro" id="IPR047084">
    <property type="entry name" value="GFAT_N"/>
</dbReference>
<dbReference type="STRING" id="1237085.Ngar_c21900"/>
<dbReference type="InterPro" id="IPR035466">
    <property type="entry name" value="GlmS/AgaS_SIS"/>
</dbReference>
<dbReference type="SUPFAM" id="SSF56235">
    <property type="entry name" value="N-terminal nucleophile aminohydrolases (Ntn hydrolases)"/>
    <property type="match status" value="1"/>
</dbReference>
<dbReference type="OrthoDB" id="8692at2157"/>
<dbReference type="Gene3D" id="3.40.50.10490">
    <property type="entry name" value="Glucose-6-phosphate isomerase like protein, domain 1"/>
    <property type="match status" value="2"/>
</dbReference>
<dbReference type="Pfam" id="PF13522">
    <property type="entry name" value="GATase_6"/>
    <property type="match status" value="1"/>
</dbReference>
<dbReference type="KEGG" id="nga:Ngar_c21900"/>
<dbReference type="InterPro" id="IPR035490">
    <property type="entry name" value="GlmS/FrlB_SIS"/>
</dbReference>
<evidence type="ECO:0000256" key="4">
    <source>
        <dbReference type="ARBA" id="ARBA00022576"/>
    </source>
</evidence>
<keyword evidence="4 11" id="KW-0032">Aminotransferase</keyword>
<dbReference type="CDD" id="cd05009">
    <property type="entry name" value="SIS_GlmS_GlmD_2"/>
    <property type="match status" value="1"/>
</dbReference>